<evidence type="ECO:0000313" key="2">
    <source>
        <dbReference type="Proteomes" id="UP001190700"/>
    </source>
</evidence>
<gene>
    <name evidence="1" type="ORF">CYMTET_31739</name>
</gene>
<organism evidence="1 2">
    <name type="scientific">Cymbomonas tetramitiformis</name>
    <dbReference type="NCBI Taxonomy" id="36881"/>
    <lineage>
        <taxon>Eukaryota</taxon>
        <taxon>Viridiplantae</taxon>
        <taxon>Chlorophyta</taxon>
        <taxon>Pyramimonadophyceae</taxon>
        <taxon>Pyramimonadales</taxon>
        <taxon>Pyramimonadaceae</taxon>
        <taxon>Cymbomonas</taxon>
    </lineage>
</organism>
<proteinExistence type="predicted"/>
<reference evidence="1 2" key="1">
    <citation type="journal article" date="2015" name="Genome Biol. Evol.">
        <title>Comparative Genomics of a Bacterivorous Green Alga Reveals Evolutionary Causalities and Consequences of Phago-Mixotrophic Mode of Nutrition.</title>
        <authorList>
            <person name="Burns J.A."/>
            <person name="Paasch A."/>
            <person name="Narechania A."/>
            <person name="Kim E."/>
        </authorList>
    </citation>
    <scope>NUCLEOTIDE SEQUENCE [LARGE SCALE GENOMIC DNA]</scope>
    <source>
        <strain evidence="1 2">PLY_AMNH</strain>
    </source>
</reference>
<dbReference type="AlphaFoldDB" id="A0AAE0FG86"/>
<dbReference type="Proteomes" id="UP001190700">
    <property type="component" value="Unassembled WGS sequence"/>
</dbReference>
<keyword evidence="2" id="KW-1185">Reference proteome</keyword>
<comment type="caution">
    <text evidence="1">The sequence shown here is derived from an EMBL/GenBank/DDBJ whole genome shotgun (WGS) entry which is preliminary data.</text>
</comment>
<evidence type="ECO:0000313" key="1">
    <source>
        <dbReference type="EMBL" id="KAK3259252.1"/>
    </source>
</evidence>
<sequence length="278" mass="28749">MGELGHLGGPLQAVPQEVLTATRELATLGLLEEGAGSGPLPVFTVASGWLLRGTWSAARAVAKKRMKAVKAWGTTMLAGLAAAPAPAGGLGALGLVVSGGAPGGTAGGPAGAEGQYRKALAASQGKRDGWSVDRHKQDFVKGKELGMVFEDVLDDSFARKRQRSPSPPAEGKRPYVDPGILAGAGSPGVVLTPGRRGELAAAAAGLRTVTEEQLQQALMGTLSPEAVPKPAGQSLDAQQAKLVLGEDGRSLQWESANKRTRCSTLPEWERGFCFVLRK</sequence>
<feature type="non-terminal residue" evidence="1">
    <location>
        <position position="278"/>
    </location>
</feature>
<accession>A0AAE0FG86</accession>
<protein>
    <submittedName>
        <fullName evidence="1">Uncharacterized protein</fullName>
    </submittedName>
</protein>
<dbReference type="EMBL" id="LGRX02018913">
    <property type="protein sequence ID" value="KAK3259252.1"/>
    <property type="molecule type" value="Genomic_DNA"/>
</dbReference>
<name>A0AAE0FG86_9CHLO</name>